<accession>A0A256JEU3</accession>
<evidence type="ECO:0000313" key="2">
    <source>
        <dbReference type="EMBL" id="OYR67379.1"/>
    </source>
</evidence>
<gene>
    <name evidence="2" type="ORF">DJ78_15740</name>
</gene>
<organism evidence="2 3">
    <name type="scientific">Halorubrum ezzemoulense</name>
    <name type="common">Halorubrum chaoviator</name>
    <dbReference type="NCBI Taxonomy" id="337243"/>
    <lineage>
        <taxon>Archaea</taxon>
        <taxon>Methanobacteriati</taxon>
        <taxon>Methanobacteriota</taxon>
        <taxon>Stenosarchaea group</taxon>
        <taxon>Halobacteria</taxon>
        <taxon>Halobacteriales</taxon>
        <taxon>Haloferacaceae</taxon>
        <taxon>Halorubrum</taxon>
    </lineage>
</organism>
<dbReference type="EMBL" id="NHPB01000109">
    <property type="protein sequence ID" value="OYR67379.1"/>
    <property type="molecule type" value="Genomic_DNA"/>
</dbReference>
<name>A0A256JEU3_HALEZ</name>
<dbReference type="AlphaFoldDB" id="A0A256JEU3"/>
<dbReference type="RefSeq" id="WP_094583541.1">
    <property type="nucleotide sequence ID" value="NZ_NHPB01000109.1"/>
</dbReference>
<keyword evidence="1" id="KW-0812">Transmembrane</keyword>
<comment type="caution">
    <text evidence="2">The sequence shown here is derived from an EMBL/GenBank/DDBJ whole genome shotgun (WGS) entry which is preliminary data.</text>
</comment>
<keyword evidence="1" id="KW-1133">Transmembrane helix</keyword>
<evidence type="ECO:0000313" key="3">
    <source>
        <dbReference type="Proteomes" id="UP000216758"/>
    </source>
</evidence>
<feature type="transmembrane region" description="Helical" evidence="1">
    <location>
        <begin position="27"/>
        <end position="55"/>
    </location>
</feature>
<reference evidence="2 3" key="1">
    <citation type="journal article" date="2014" name="Front. Microbiol.">
        <title>Population and genomic analysis of the genus Halorubrum.</title>
        <authorList>
            <person name="Fullmer M.S."/>
            <person name="Soucy S.M."/>
            <person name="Swithers K.S."/>
            <person name="Makkay A.M."/>
            <person name="Wheeler R."/>
            <person name="Ventosa A."/>
            <person name="Gogarten J.P."/>
            <person name="Papke R.T."/>
        </authorList>
    </citation>
    <scope>NUCLEOTIDE SEQUENCE [LARGE SCALE GENOMIC DNA]</scope>
    <source>
        <strain evidence="2 3">G37</strain>
    </source>
</reference>
<keyword evidence="1" id="KW-0472">Membrane</keyword>
<protein>
    <submittedName>
        <fullName evidence="2">Uncharacterized protein</fullName>
    </submittedName>
</protein>
<dbReference type="OrthoDB" id="329208at2157"/>
<sequence length="157" mass="15286">MAAAPNGGDDSSVPDVVLRFASAPQGFILGAVLSPLISGLESVVVGILDLIVFVFQGDGPGLVGTVGLADIPLFVGETLVGVGSTVGGSAVDGTGILGVVDRIVEALVGFASIGGPAAPIILAAEVVAVVYLFVVIGRRTILVIADAIPGAAGILGT</sequence>
<dbReference type="Proteomes" id="UP000216758">
    <property type="component" value="Unassembled WGS sequence"/>
</dbReference>
<feature type="transmembrane region" description="Helical" evidence="1">
    <location>
        <begin position="117"/>
        <end position="136"/>
    </location>
</feature>
<evidence type="ECO:0000256" key="1">
    <source>
        <dbReference type="SAM" id="Phobius"/>
    </source>
</evidence>
<proteinExistence type="predicted"/>